<sequence length="103" mass="11624">MGCPCARRRRMTALRAPYELRGDRRRLKRTGEIYRPIMSSCAGYLHVNTRKNVNRAKSDAPASALAPDSGGRDGRPHALRAELWTYAVYAPRLRRARSGPMGR</sequence>
<feature type="compositionally biased region" description="Low complexity" evidence="1">
    <location>
        <begin position="59"/>
        <end position="69"/>
    </location>
</feature>
<accession>A0A4C1W586</accession>
<protein>
    <submittedName>
        <fullName evidence="2">Uncharacterized protein</fullName>
    </submittedName>
</protein>
<dbReference type="Proteomes" id="UP000299102">
    <property type="component" value="Unassembled WGS sequence"/>
</dbReference>
<feature type="region of interest" description="Disordered" evidence="1">
    <location>
        <begin position="55"/>
        <end position="75"/>
    </location>
</feature>
<comment type="caution">
    <text evidence="2">The sequence shown here is derived from an EMBL/GenBank/DDBJ whole genome shotgun (WGS) entry which is preliminary data.</text>
</comment>
<evidence type="ECO:0000313" key="2">
    <source>
        <dbReference type="EMBL" id="GBP45672.1"/>
    </source>
</evidence>
<organism evidence="2 3">
    <name type="scientific">Eumeta variegata</name>
    <name type="common">Bagworm moth</name>
    <name type="synonym">Eumeta japonica</name>
    <dbReference type="NCBI Taxonomy" id="151549"/>
    <lineage>
        <taxon>Eukaryota</taxon>
        <taxon>Metazoa</taxon>
        <taxon>Ecdysozoa</taxon>
        <taxon>Arthropoda</taxon>
        <taxon>Hexapoda</taxon>
        <taxon>Insecta</taxon>
        <taxon>Pterygota</taxon>
        <taxon>Neoptera</taxon>
        <taxon>Endopterygota</taxon>
        <taxon>Lepidoptera</taxon>
        <taxon>Glossata</taxon>
        <taxon>Ditrysia</taxon>
        <taxon>Tineoidea</taxon>
        <taxon>Psychidae</taxon>
        <taxon>Oiketicinae</taxon>
        <taxon>Eumeta</taxon>
    </lineage>
</organism>
<dbReference type="AlphaFoldDB" id="A0A4C1W586"/>
<proteinExistence type="predicted"/>
<name>A0A4C1W586_EUMVA</name>
<dbReference type="EMBL" id="BGZK01000469">
    <property type="protein sequence ID" value="GBP45672.1"/>
    <property type="molecule type" value="Genomic_DNA"/>
</dbReference>
<evidence type="ECO:0000313" key="3">
    <source>
        <dbReference type="Proteomes" id="UP000299102"/>
    </source>
</evidence>
<gene>
    <name evidence="2" type="ORF">EVAR_35940_1</name>
</gene>
<reference evidence="2 3" key="1">
    <citation type="journal article" date="2019" name="Commun. Biol.">
        <title>The bagworm genome reveals a unique fibroin gene that provides high tensile strength.</title>
        <authorList>
            <person name="Kono N."/>
            <person name="Nakamura H."/>
            <person name="Ohtoshi R."/>
            <person name="Tomita M."/>
            <person name="Numata K."/>
            <person name="Arakawa K."/>
        </authorList>
    </citation>
    <scope>NUCLEOTIDE SEQUENCE [LARGE SCALE GENOMIC DNA]</scope>
</reference>
<evidence type="ECO:0000256" key="1">
    <source>
        <dbReference type="SAM" id="MobiDB-lite"/>
    </source>
</evidence>
<keyword evidence="3" id="KW-1185">Reference proteome</keyword>